<feature type="compositionally biased region" description="Polar residues" evidence="1">
    <location>
        <begin position="198"/>
        <end position="208"/>
    </location>
</feature>
<feature type="region of interest" description="Disordered" evidence="1">
    <location>
        <begin position="198"/>
        <end position="254"/>
    </location>
</feature>
<sequence length="254" mass="28493">MLSSSTYTYNTTLTPIHPITSTTTNTRVMKSMRNVLVRLNKTTKEMVGGQLAPTSSSSWLGRFSRRCGSKSTGGQLAPAKTPTKLGQPQREPHLDPYYGHERTAKMSAYFIHDLFKCSSLFSPGGIPDDTYPSLDKFIAYALSRSESDLDVHYYAMYLIWRMHIKNPELRTYHSHETYLVALMLATKQVVPKQYASETPMSPCLASSESGEEWDYSDNSASMFSVDTPDTTPPSSDSDSPCLDRQKPVGECVWW</sequence>
<evidence type="ECO:0000313" key="3">
    <source>
        <dbReference type="Proteomes" id="UP000663831"/>
    </source>
</evidence>
<organism evidence="2 3">
    <name type="scientific">Rhizoctonia solani</name>
    <dbReference type="NCBI Taxonomy" id="456999"/>
    <lineage>
        <taxon>Eukaryota</taxon>
        <taxon>Fungi</taxon>
        <taxon>Dikarya</taxon>
        <taxon>Basidiomycota</taxon>
        <taxon>Agaricomycotina</taxon>
        <taxon>Agaricomycetes</taxon>
        <taxon>Cantharellales</taxon>
        <taxon>Ceratobasidiaceae</taxon>
        <taxon>Rhizoctonia</taxon>
    </lineage>
</organism>
<name>A0A8H3GMV0_9AGAM</name>
<protein>
    <submittedName>
        <fullName evidence="2">Uncharacterized protein</fullName>
    </submittedName>
</protein>
<dbReference type="Proteomes" id="UP000663831">
    <property type="component" value="Unassembled WGS sequence"/>
</dbReference>
<dbReference type="AlphaFoldDB" id="A0A8H3GMV0"/>
<evidence type="ECO:0000313" key="2">
    <source>
        <dbReference type="EMBL" id="CAE6462450.1"/>
    </source>
</evidence>
<feature type="region of interest" description="Disordered" evidence="1">
    <location>
        <begin position="66"/>
        <end position="91"/>
    </location>
</feature>
<evidence type="ECO:0000256" key="1">
    <source>
        <dbReference type="SAM" id="MobiDB-lite"/>
    </source>
</evidence>
<comment type="caution">
    <text evidence="2">The sequence shown here is derived from an EMBL/GenBank/DDBJ whole genome shotgun (WGS) entry which is preliminary data.</text>
</comment>
<accession>A0A8H3GMV0</accession>
<gene>
    <name evidence="2" type="ORF">RDB_LOCUS77954</name>
</gene>
<feature type="compositionally biased region" description="Low complexity" evidence="1">
    <location>
        <begin position="226"/>
        <end position="240"/>
    </location>
</feature>
<reference evidence="2" key="1">
    <citation type="submission" date="2021-01" db="EMBL/GenBank/DDBJ databases">
        <authorList>
            <person name="Kaushik A."/>
        </authorList>
    </citation>
    <scope>NUCLEOTIDE SEQUENCE</scope>
    <source>
        <strain evidence="2">AG3-1AP</strain>
    </source>
</reference>
<dbReference type="EMBL" id="CAJMWV010002426">
    <property type="protein sequence ID" value="CAE6462450.1"/>
    <property type="molecule type" value="Genomic_DNA"/>
</dbReference>
<proteinExistence type="predicted"/>